<dbReference type="InterPro" id="IPR036259">
    <property type="entry name" value="MFS_trans_sf"/>
</dbReference>
<feature type="transmembrane region" description="Helical" evidence="7">
    <location>
        <begin position="308"/>
        <end position="328"/>
    </location>
</feature>
<keyword evidence="3" id="KW-1003">Cell membrane</keyword>
<evidence type="ECO:0000256" key="5">
    <source>
        <dbReference type="ARBA" id="ARBA00022989"/>
    </source>
</evidence>
<dbReference type="Gene3D" id="1.20.1250.20">
    <property type="entry name" value="MFS general substrate transporter like domains"/>
    <property type="match status" value="1"/>
</dbReference>
<feature type="transmembrane region" description="Helical" evidence="7">
    <location>
        <begin position="348"/>
        <end position="366"/>
    </location>
</feature>
<evidence type="ECO:0000256" key="6">
    <source>
        <dbReference type="ARBA" id="ARBA00023136"/>
    </source>
</evidence>
<evidence type="ECO:0000256" key="3">
    <source>
        <dbReference type="ARBA" id="ARBA00022475"/>
    </source>
</evidence>
<feature type="transmembrane region" description="Helical" evidence="7">
    <location>
        <begin position="44"/>
        <end position="68"/>
    </location>
</feature>
<reference evidence="9 10" key="1">
    <citation type="submission" date="2020-01" db="EMBL/GenBank/DDBJ databases">
        <title>Kibdelosporangium persica a novel Actinomycetes from a hot desert in Iran.</title>
        <authorList>
            <person name="Safaei N."/>
            <person name="Zaburannyi N."/>
            <person name="Mueller R."/>
            <person name="Wink J."/>
        </authorList>
    </citation>
    <scope>NUCLEOTIDE SEQUENCE [LARGE SCALE GENOMIC DNA]</scope>
    <source>
        <strain evidence="9 10">4NS15</strain>
    </source>
</reference>
<keyword evidence="5 7" id="KW-1133">Transmembrane helix</keyword>
<organism evidence="9 10">
    <name type="scientific">Kibdelosporangium persicum</name>
    <dbReference type="NCBI Taxonomy" id="2698649"/>
    <lineage>
        <taxon>Bacteria</taxon>
        <taxon>Bacillati</taxon>
        <taxon>Actinomycetota</taxon>
        <taxon>Actinomycetes</taxon>
        <taxon>Pseudonocardiales</taxon>
        <taxon>Pseudonocardiaceae</taxon>
        <taxon>Kibdelosporangium</taxon>
    </lineage>
</organism>
<keyword evidence="4 7" id="KW-0812">Transmembrane</keyword>
<feature type="domain" description="Major facilitator superfamily (MFS) profile" evidence="8">
    <location>
        <begin position="1"/>
        <end position="396"/>
    </location>
</feature>
<keyword evidence="10" id="KW-1185">Reference proteome</keyword>
<protein>
    <submittedName>
        <fullName evidence="9">Transmembrane secretion effector</fullName>
    </submittedName>
</protein>
<dbReference type="InterPro" id="IPR010290">
    <property type="entry name" value="TM_effector"/>
</dbReference>
<proteinExistence type="predicted"/>
<evidence type="ECO:0000256" key="2">
    <source>
        <dbReference type="ARBA" id="ARBA00022448"/>
    </source>
</evidence>
<evidence type="ECO:0000256" key="7">
    <source>
        <dbReference type="SAM" id="Phobius"/>
    </source>
</evidence>
<dbReference type="CDD" id="cd06173">
    <property type="entry name" value="MFS_MefA_like"/>
    <property type="match status" value="1"/>
</dbReference>
<dbReference type="PROSITE" id="PS50850">
    <property type="entry name" value="MFS"/>
    <property type="match status" value="1"/>
</dbReference>
<feature type="transmembrane region" description="Helical" evidence="7">
    <location>
        <begin position="88"/>
        <end position="112"/>
    </location>
</feature>
<dbReference type="SUPFAM" id="SSF103473">
    <property type="entry name" value="MFS general substrate transporter"/>
    <property type="match status" value="1"/>
</dbReference>
<gene>
    <name evidence="9" type="ORF">GC106_62220</name>
</gene>
<feature type="transmembrane region" description="Helical" evidence="7">
    <location>
        <begin position="221"/>
        <end position="243"/>
    </location>
</feature>
<comment type="subcellular location">
    <subcellularLocation>
        <location evidence="1">Cell membrane</location>
        <topology evidence="1">Multi-pass membrane protein</topology>
    </subcellularLocation>
</comment>
<feature type="transmembrane region" description="Helical" evidence="7">
    <location>
        <begin position="372"/>
        <end position="390"/>
    </location>
</feature>
<evidence type="ECO:0000259" key="8">
    <source>
        <dbReference type="PROSITE" id="PS50850"/>
    </source>
</evidence>
<evidence type="ECO:0000256" key="4">
    <source>
        <dbReference type="ARBA" id="ARBA00022692"/>
    </source>
</evidence>
<comment type="caution">
    <text evidence="9">The sequence shown here is derived from an EMBL/GenBank/DDBJ whole genome shotgun (WGS) entry which is preliminary data.</text>
</comment>
<accession>A0ABX2FC65</accession>
<dbReference type="InterPro" id="IPR020846">
    <property type="entry name" value="MFS_dom"/>
</dbReference>
<name>A0ABX2FC65_9PSEU</name>
<dbReference type="PANTHER" id="PTHR23513">
    <property type="entry name" value="INTEGRAL MEMBRANE EFFLUX PROTEIN-RELATED"/>
    <property type="match status" value="1"/>
</dbReference>
<evidence type="ECO:0000256" key="1">
    <source>
        <dbReference type="ARBA" id="ARBA00004651"/>
    </source>
</evidence>
<evidence type="ECO:0000313" key="10">
    <source>
        <dbReference type="Proteomes" id="UP000763557"/>
    </source>
</evidence>
<feature type="transmembrane region" description="Helical" evidence="7">
    <location>
        <begin position="255"/>
        <end position="273"/>
    </location>
</feature>
<dbReference type="EMBL" id="JAAATY010000023">
    <property type="protein sequence ID" value="NRN68966.1"/>
    <property type="molecule type" value="Genomic_DNA"/>
</dbReference>
<keyword evidence="2" id="KW-0813">Transport</keyword>
<feature type="transmembrane region" description="Helical" evidence="7">
    <location>
        <begin position="285"/>
        <end position="302"/>
    </location>
</feature>
<sequence>MRARIPARFDFPKLWAASAVSNIGDGVTMAAGPLLVAHLTQNPVWVAGAVFAQQLPWLLFALVSGAYVDRVDRRRLVVVVNVVRGLALAGLAAAIATGVVTIPIVYATFFLLGLGETVADTAAAALLPAVVPSDKLPAANAKLMATFTINNQFVAKPLGAWLFATSTALPFAFDAATFLLAAGLLARLSTGPGKREPAHTSLGKDIVEGVRWLKNHRVLRTLAITMCAANVVFCGAFAVFVLYVRQRLGLDDLGYGLLLTTFAIGGLAGAAAAPGLQRKIPARMLLRAGLVVEILTHLTLAASTRWPIVAGVLVVFGVHTMVWGGIVLTIRQRTVPEGLFGRVTSVHLLLDFGGAAIGSLLGGLFAKSLGITAPYWIAAGVMVLISVAAWRPLRAA</sequence>
<feature type="transmembrane region" description="Helical" evidence="7">
    <location>
        <begin position="160"/>
        <end position="186"/>
    </location>
</feature>
<dbReference type="Proteomes" id="UP000763557">
    <property type="component" value="Unassembled WGS sequence"/>
</dbReference>
<dbReference type="PANTHER" id="PTHR23513:SF6">
    <property type="entry name" value="MAJOR FACILITATOR SUPERFAMILY ASSOCIATED DOMAIN-CONTAINING PROTEIN"/>
    <property type="match status" value="1"/>
</dbReference>
<dbReference type="Pfam" id="PF05977">
    <property type="entry name" value="MFS_3"/>
    <property type="match status" value="1"/>
</dbReference>
<evidence type="ECO:0000313" key="9">
    <source>
        <dbReference type="EMBL" id="NRN68966.1"/>
    </source>
</evidence>
<keyword evidence="6 7" id="KW-0472">Membrane</keyword>